<reference key="1">
    <citation type="journal article" date="1992" name="Scand. J. Immunol.">
        <title>A family of cross-reacting proteins secreted by Mycobacterium tuberculosis.</title>
        <authorList>
            <person name="Wiker H.G."/>
            <person name="Nagai S."/>
            <person name="Harboe M."/>
            <person name="Ljungqvist L."/>
        </authorList>
    </citation>
    <scope>PROTEIN SEQUENCE</scope>
</reference>
<keyword id="KW-0903">Direct protein sequencing</keyword>
<dbReference type="AlphaFoldDB" id="Q9R5J7"/>
<dbReference type="Gene3D" id="3.40.50.1820">
    <property type="entry name" value="alpha/beta hydrolase"/>
    <property type="match status" value="1"/>
</dbReference>
<proteinExistence type="evidence at protein level"/>
<accession>Q9R5J7</accession>
<sequence>FSRPGLPVEYLQVPSPSMGRDIKVQFQSGGANSPALYLL</sequence>
<protein>
    <submittedName>
        <fullName>Antigen 85A</fullName>
    </submittedName>
</protein>
<dbReference type="InterPro" id="IPR029058">
    <property type="entry name" value="AB_hydrolase_fold"/>
</dbReference>
<organism>
    <name type="scientific">Mycobacterium tuberculosis</name>
    <dbReference type="NCBI Taxonomy" id="1773"/>
    <lineage>
        <taxon>Bacteria</taxon>
        <taxon>Bacillati</taxon>
        <taxon>Actinomycetota</taxon>
        <taxon>Actinomycetes</taxon>
        <taxon>Mycobacteriales</taxon>
        <taxon>Mycobacteriaceae</taxon>
        <taxon>Mycobacterium</taxon>
        <taxon>Mycobacterium tuberculosis complex</taxon>
    </lineage>
</organism>
<dbReference type="ESTHER" id="myctu-a85a">
    <property type="family name" value="A85-Mycolyl-transferase"/>
</dbReference>
<name>Q9R5J7_MYCTX</name>